<dbReference type="EMBL" id="JANPWB010000004">
    <property type="protein sequence ID" value="KAJ1194345.1"/>
    <property type="molecule type" value="Genomic_DNA"/>
</dbReference>
<sequence length="161" mass="16896">MRASSAPTTDPSGQSQQCATELRALWVCCTIASTGIAGHYLLDRGVTLVLALLVPPPIKLSHPPRRSPGPALGHCCFFGEVAAIAGMASPPLSGLFGSISGAPPSSLLLTHRPDDHCTPPVPSDLLRQRVLGRVGEGEFLDFVSSSLGSIRYGRHLGHAPW</sequence>
<evidence type="ECO:0000313" key="2">
    <source>
        <dbReference type="Proteomes" id="UP001066276"/>
    </source>
</evidence>
<protein>
    <submittedName>
        <fullName evidence="1">Uncharacterized protein</fullName>
    </submittedName>
</protein>
<organism evidence="1 2">
    <name type="scientific">Pleurodeles waltl</name>
    <name type="common">Iberian ribbed newt</name>
    <dbReference type="NCBI Taxonomy" id="8319"/>
    <lineage>
        <taxon>Eukaryota</taxon>
        <taxon>Metazoa</taxon>
        <taxon>Chordata</taxon>
        <taxon>Craniata</taxon>
        <taxon>Vertebrata</taxon>
        <taxon>Euteleostomi</taxon>
        <taxon>Amphibia</taxon>
        <taxon>Batrachia</taxon>
        <taxon>Caudata</taxon>
        <taxon>Salamandroidea</taxon>
        <taxon>Salamandridae</taxon>
        <taxon>Pleurodelinae</taxon>
        <taxon>Pleurodeles</taxon>
    </lineage>
</organism>
<keyword evidence="2" id="KW-1185">Reference proteome</keyword>
<evidence type="ECO:0000313" key="1">
    <source>
        <dbReference type="EMBL" id="KAJ1194345.1"/>
    </source>
</evidence>
<dbReference type="Proteomes" id="UP001066276">
    <property type="component" value="Chromosome 2_2"/>
</dbReference>
<proteinExistence type="predicted"/>
<reference evidence="1" key="1">
    <citation type="journal article" date="2022" name="bioRxiv">
        <title>Sequencing and chromosome-scale assembly of the giantPleurodeles waltlgenome.</title>
        <authorList>
            <person name="Brown T."/>
            <person name="Elewa A."/>
            <person name="Iarovenko S."/>
            <person name="Subramanian E."/>
            <person name="Araus A.J."/>
            <person name="Petzold A."/>
            <person name="Susuki M."/>
            <person name="Suzuki K.-i.T."/>
            <person name="Hayashi T."/>
            <person name="Toyoda A."/>
            <person name="Oliveira C."/>
            <person name="Osipova E."/>
            <person name="Leigh N.D."/>
            <person name="Simon A."/>
            <person name="Yun M.H."/>
        </authorList>
    </citation>
    <scope>NUCLEOTIDE SEQUENCE</scope>
    <source>
        <strain evidence="1">20211129_DDA</strain>
        <tissue evidence="1">Liver</tissue>
    </source>
</reference>
<name>A0AAV7UYY8_PLEWA</name>
<dbReference type="AlphaFoldDB" id="A0AAV7UYY8"/>
<accession>A0AAV7UYY8</accession>
<gene>
    <name evidence="1" type="ORF">NDU88_003634</name>
</gene>
<comment type="caution">
    <text evidence="1">The sequence shown here is derived from an EMBL/GenBank/DDBJ whole genome shotgun (WGS) entry which is preliminary data.</text>
</comment>